<evidence type="ECO:0000313" key="3">
    <source>
        <dbReference type="Proteomes" id="UP000199482"/>
    </source>
</evidence>
<dbReference type="RefSeq" id="WP_092675001.1">
    <property type="nucleotide sequence ID" value="NZ_BMDN01000002.1"/>
</dbReference>
<evidence type="ECO:0000313" key="1">
    <source>
        <dbReference type="EMBL" id="MCP2367302.1"/>
    </source>
</evidence>
<name>A0A1H1ZXD3_9MICO</name>
<dbReference type="Proteomes" id="UP000199482">
    <property type="component" value="Chromosome I"/>
</dbReference>
<dbReference type="Proteomes" id="UP000893823">
    <property type="component" value="Unassembled WGS sequence"/>
</dbReference>
<protein>
    <submittedName>
        <fullName evidence="2">Uncharacterized protein</fullName>
    </submittedName>
</protein>
<keyword evidence="4" id="KW-1185">Reference proteome</keyword>
<reference evidence="1" key="3">
    <citation type="submission" date="2022-06" db="EMBL/GenBank/DDBJ databases">
        <title>Genomic Encyclopedia of Type Strains, Phase III (KMG-III): the genomes of soil and plant-associated and newly described type strains.</title>
        <authorList>
            <person name="Whitman W."/>
        </authorList>
    </citation>
    <scope>NUCLEOTIDE SEQUENCE</scope>
    <source>
        <strain evidence="1">CPCC 202695</strain>
    </source>
</reference>
<dbReference type="AlphaFoldDB" id="A0A1H1ZXD3"/>
<reference evidence="3" key="2">
    <citation type="submission" date="2016-10" db="EMBL/GenBank/DDBJ databases">
        <authorList>
            <person name="Varghese N."/>
            <person name="Submissions S."/>
        </authorList>
    </citation>
    <scope>NUCLEOTIDE SEQUENCE [LARGE SCALE GENOMIC DNA]</scope>
    <source>
        <strain evidence="3">CPCC 202695</strain>
    </source>
</reference>
<dbReference type="EMBL" id="LT629755">
    <property type="protein sequence ID" value="SDT37906.1"/>
    <property type="molecule type" value="Genomic_DNA"/>
</dbReference>
<dbReference type="EMBL" id="SODL02000002">
    <property type="protein sequence ID" value="MCP2367302.1"/>
    <property type="molecule type" value="Genomic_DNA"/>
</dbReference>
<dbReference type="OrthoDB" id="5007301at2"/>
<gene>
    <name evidence="1" type="ORF">BCL57_001456</name>
    <name evidence="2" type="ORF">SAMN04489721_3380</name>
</gene>
<evidence type="ECO:0000313" key="4">
    <source>
        <dbReference type="Proteomes" id="UP000893823"/>
    </source>
</evidence>
<proteinExistence type="predicted"/>
<organism evidence="2 3">
    <name type="scientific">Agromyces flavus</name>
    <dbReference type="NCBI Taxonomy" id="589382"/>
    <lineage>
        <taxon>Bacteria</taxon>
        <taxon>Bacillati</taxon>
        <taxon>Actinomycetota</taxon>
        <taxon>Actinomycetes</taxon>
        <taxon>Micrococcales</taxon>
        <taxon>Microbacteriaceae</taxon>
        <taxon>Agromyces</taxon>
    </lineage>
</organism>
<reference evidence="2" key="1">
    <citation type="submission" date="2016-10" db="EMBL/GenBank/DDBJ databases">
        <authorList>
            <person name="de Groot N.N."/>
        </authorList>
    </citation>
    <scope>NUCLEOTIDE SEQUENCE [LARGE SCALE GENOMIC DNA]</scope>
    <source>
        <strain evidence="2">CPCC 202695</strain>
    </source>
</reference>
<evidence type="ECO:0000313" key="2">
    <source>
        <dbReference type="EMBL" id="SDT37906.1"/>
    </source>
</evidence>
<accession>A0A1H1ZXD3</accession>
<sequence length="157" mass="17559">MREKPIKVDAETDRTVSELAFFLRTTKKAVVRTAVAEYAEKRTAYLGDRPPSESDRTLLALPPLERLGLRRTELIREFARRRATAIRLLDESVNDRHDVAVILLAQTDPADGSAAHLPLQQIASALLATPVEVISTTMLELFDPPAHRRALELSRPL</sequence>